<dbReference type="Gene3D" id="3.10.450.40">
    <property type="match status" value="1"/>
</dbReference>
<gene>
    <name evidence="2" type="primary">W</name>
    <name evidence="2" type="ORF">GCM10007907_20520</name>
</gene>
<accession>A0ABQ5YE51</accession>
<evidence type="ECO:0000259" key="1">
    <source>
        <dbReference type="Pfam" id="PF04965"/>
    </source>
</evidence>
<protein>
    <submittedName>
        <fullName evidence="2">Baseplate assembly protein</fullName>
    </submittedName>
</protein>
<dbReference type="SUPFAM" id="SSF160719">
    <property type="entry name" value="gpW/gp25-like"/>
    <property type="match status" value="1"/>
</dbReference>
<feature type="domain" description="IraD/Gp25-like" evidence="1">
    <location>
        <begin position="17"/>
        <end position="100"/>
    </location>
</feature>
<dbReference type="InterPro" id="IPR007048">
    <property type="entry name" value="IraD/Gp25-like"/>
</dbReference>
<organism evidence="2 3">
    <name type="scientific">Chitinimonas prasina</name>
    <dbReference type="NCBI Taxonomy" id="1434937"/>
    <lineage>
        <taxon>Bacteria</taxon>
        <taxon>Pseudomonadati</taxon>
        <taxon>Pseudomonadota</taxon>
        <taxon>Betaproteobacteria</taxon>
        <taxon>Neisseriales</taxon>
        <taxon>Chitinibacteraceae</taxon>
        <taxon>Chitinimonas</taxon>
    </lineage>
</organism>
<dbReference type="Pfam" id="PF04965">
    <property type="entry name" value="GPW_gp25"/>
    <property type="match status" value="1"/>
</dbReference>
<evidence type="ECO:0000313" key="3">
    <source>
        <dbReference type="Proteomes" id="UP001156706"/>
    </source>
</evidence>
<reference evidence="3" key="1">
    <citation type="journal article" date="2019" name="Int. J. Syst. Evol. Microbiol.">
        <title>The Global Catalogue of Microorganisms (GCM) 10K type strain sequencing project: providing services to taxonomists for standard genome sequencing and annotation.</title>
        <authorList>
            <consortium name="The Broad Institute Genomics Platform"/>
            <consortium name="The Broad Institute Genome Sequencing Center for Infectious Disease"/>
            <person name="Wu L."/>
            <person name="Ma J."/>
        </authorList>
    </citation>
    <scope>NUCLEOTIDE SEQUENCE [LARGE SCALE GENOMIC DNA]</scope>
    <source>
        <strain evidence="3">NBRC 110044</strain>
    </source>
</reference>
<sequence>MSYHGMNAHTGQPISGIDHLRQSIADILTTPLGSRIERREYGSLLPFLIDSPMNAAGRMRVIAAAAMPLLRDEPRLKLSRITTIATPDAPASLTLEISGNYVDGTGRQQPITTAVEIGRPQ</sequence>
<dbReference type="Proteomes" id="UP001156706">
    <property type="component" value="Unassembled WGS sequence"/>
</dbReference>
<dbReference type="EMBL" id="BSOG01000002">
    <property type="protein sequence ID" value="GLR13262.1"/>
    <property type="molecule type" value="Genomic_DNA"/>
</dbReference>
<name>A0ABQ5YE51_9NEIS</name>
<proteinExistence type="predicted"/>
<keyword evidence="3" id="KW-1185">Reference proteome</keyword>
<comment type="caution">
    <text evidence="2">The sequence shown here is derived from an EMBL/GenBank/DDBJ whole genome shotgun (WGS) entry which is preliminary data.</text>
</comment>
<evidence type="ECO:0000313" key="2">
    <source>
        <dbReference type="EMBL" id="GLR13262.1"/>
    </source>
</evidence>